<dbReference type="OrthoDB" id="661041at2759"/>
<comment type="caution">
    <text evidence="1">The sequence shown here is derived from an EMBL/GenBank/DDBJ whole genome shotgun (WGS) entry which is preliminary data.</text>
</comment>
<dbReference type="AlphaFoldDB" id="A0A6G1E2C2"/>
<dbReference type="EMBL" id="SPHZ02000005">
    <property type="protein sequence ID" value="KAF0918857.1"/>
    <property type="molecule type" value="Genomic_DNA"/>
</dbReference>
<organism evidence="1 2">
    <name type="scientific">Oryza meyeriana var. granulata</name>
    <dbReference type="NCBI Taxonomy" id="110450"/>
    <lineage>
        <taxon>Eukaryota</taxon>
        <taxon>Viridiplantae</taxon>
        <taxon>Streptophyta</taxon>
        <taxon>Embryophyta</taxon>
        <taxon>Tracheophyta</taxon>
        <taxon>Spermatophyta</taxon>
        <taxon>Magnoliopsida</taxon>
        <taxon>Liliopsida</taxon>
        <taxon>Poales</taxon>
        <taxon>Poaceae</taxon>
        <taxon>BOP clade</taxon>
        <taxon>Oryzoideae</taxon>
        <taxon>Oryzeae</taxon>
        <taxon>Oryzinae</taxon>
        <taxon>Oryza</taxon>
        <taxon>Oryza meyeriana</taxon>
    </lineage>
</organism>
<proteinExistence type="predicted"/>
<keyword evidence="2" id="KW-1185">Reference proteome</keyword>
<evidence type="ECO:0000313" key="2">
    <source>
        <dbReference type="Proteomes" id="UP000479710"/>
    </source>
</evidence>
<sequence length="217" mass="24838">MAMETRIRLMGSQNVLDKCHDGMAPLDEGPSYVRFVCALTVKHSTRRLGERGLAVPLPDGVRQFAMTMQSDVLPVDDPSVFLDYEETRRMAWRMITGLAGLDRYDLSRGNWRTSKPDDVVANWIHDLAQTNDDRGLCGGHYRLVVFIHVEVNLVFSEPKNLLAVMYCREPKRKACEICLDDLTWLFKETTCPRCRGDLRNLVHAPCELSYQRYAPTD</sequence>
<reference evidence="1 2" key="1">
    <citation type="submission" date="2019-11" db="EMBL/GenBank/DDBJ databases">
        <title>Whole genome sequence of Oryza granulata.</title>
        <authorList>
            <person name="Li W."/>
        </authorList>
    </citation>
    <scope>NUCLEOTIDE SEQUENCE [LARGE SCALE GENOMIC DNA]</scope>
    <source>
        <strain evidence="2">cv. Menghai</strain>
        <tissue evidence="1">Leaf</tissue>
    </source>
</reference>
<dbReference type="Proteomes" id="UP000479710">
    <property type="component" value="Unassembled WGS sequence"/>
</dbReference>
<evidence type="ECO:0000313" key="1">
    <source>
        <dbReference type="EMBL" id="KAF0918857.1"/>
    </source>
</evidence>
<accession>A0A6G1E2C2</accession>
<protein>
    <submittedName>
        <fullName evidence="1">Uncharacterized protein</fullName>
    </submittedName>
</protein>
<gene>
    <name evidence="1" type="ORF">E2562_026692</name>
</gene>
<name>A0A6G1E2C2_9ORYZ</name>